<dbReference type="Gene3D" id="3.30.470.20">
    <property type="entry name" value="ATP-grasp fold, B domain"/>
    <property type="match status" value="1"/>
</dbReference>
<organism evidence="1 2">
    <name type="scientific">Paenibacillus harenae</name>
    <dbReference type="NCBI Taxonomy" id="306543"/>
    <lineage>
        <taxon>Bacteria</taxon>
        <taxon>Bacillati</taxon>
        <taxon>Bacillota</taxon>
        <taxon>Bacilli</taxon>
        <taxon>Bacillales</taxon>
        <taxon>Paenibacillaceae</taxon>
        <taxon>Paenibacillus</taxon>
    </lineage>
</organism>
<gene>
    <name evidence="1" type="ORF">J2T15_000711</name>
</gene>
<evidence type="ECO:0008006" key="3">
    <source>
        <dbReference type="Google" id="ProtNLM"/>
    </source>
</evidence>
<protein>
    <recommendedName>
        <fullName evidence="3">YheC/YheD family protein</fullName>
    </recommendedName>
</protein>
<dbReference type="SUPFAM" id="SSF56059">
    <property type="entry name" value="Glutathione synthetase ATP-binding domain-like"/>
    <property type="match status" value="1"/>
</dbReference>
<dbReference type="EMBL" id="JAUSSU010000002">
    <property type="protein sequence ID" value="MDQ0111278.1"/>
    <property type="molecule type" value="Genomic_DNA"/>
</dbReference>
<dbReference type="RefSeq" id="WP_307201130.1">
    <property type="nucleotide sequence ID" value="NZ_JAUSSU010000002.1"/>
</dbReference>
<name>A0ABT9TX12_PAEHA</name>
<keyword evidence="2" id="KW-1185">Reference proteome</keyword>
<dbReference type="Pfam" id="PF14398">
    <property type="entry name" value="ATPgrasp_YheCD"/>
    <property type="match status" value="1"/>
</dbReference>
<accession>A0ABT9TX12</accession>
<evidence type="ECO:0000313" key="1">
    <source>
        <dbReference type="EMBL" id="MDQ0111278.1"/>
    </source>
</evidence>
<dbReference type="Proteomes" id="UP001229346">
    <property type="component" value="Unassembled WGS sequence"/>
</dbReference>
<dbReference type="InterPro" id="IPR026838">
    <property type="entry name" value="YheC/D"/>
</dbReference>
<evidence type="ECO:0000313" key="2">
    <source>
        <dbReference type="Proteomes" id="UP001229346"/>
    </source>
</evidence>
<reference evidence="1 2" key="1">
    <citation type="submission" date="2023-07" db="EMBL/GenBank/DDBJ databases">
        <title>Sorghum-associated microbial communities from plants grown in Nebraska, USA.</title>
        <authorList>
            <person name="Schachtman D."/>
        </authorList>
    </citation>
    <scope>NUCLEOTIDE SEQUENCE [LARGE SCALE GENOMIC DNA]</scope>
    <source>
        <strain evidence="1 2">CC482</strain>
    </source>
</reference>
<comment type="caution">
    <text evidence="1">The sequence shown here is derived from an EMBL/GenBank/DDBJ whole genome shotgun (WGS) entry which is preliminary data.</text>
</comment>
<proteinExistence type="predicted"/>
<sequence length="493" mass="56783">MDLAYENVQIRISKKQPATQIGISTALLAQWELVQETDVTVQLGHTLRKVKVMPIKHLGEIDGSGKATVQDRILVLSHKLFHSCPIPSGITFHALFRNGIIRLGPVIGILADGATPMVSKLMRTAAKDRQLLIYRFSPKDVNWQEKLVYGHYRLSKKKENWKSGPSPIPDVIINHIRSRKTHHSAAFQNFLKNLRQFTHSKLFNTHFFNKKDVHIYLSSDDDLHPYIPWTLTEPTLQSVNDMIMYNTAVFFKPIDGFFGYGIYKVSFDWPNKRYVCEASFKGSKIHRTYQSLQTLIDRHIDLSKYIVQQEIVLPRYGKDFFDLRVHVNKNGNNEWVVTAIGANVNKVKNITTHGGWIKPGQLLLKQLFHERAEFIITEIHLVAAKIGQALETGYDCAFGDLGIDMCVDKNGRLWIFEVNSFPGRHIFKHRQLEPMYAKSDQLLLDYCQYVFRQSAKNSEYRQRRTVIPYRLAPIKNSREARMPSYAPRVAGFA</sequence>